<reference evidence="8 9" key="1">
    <citation type="journal article" date="2019" name="Genome Biol. Evol.">
        <title>Insights into the evolution of the New World diploid cottons (Gossypium, subgenus Houzingenia) based on genome sequencing.</title>
        <authorList>
            <person name="Grover C.E."/>
            <person name="Arick M.A. 2nd"/>
            <person name="Thrash A."/>
            <person name="Conover J.L."/>
            <person name="Sanders W.S."/>
            <person name="Peterson D.G."/>
            <person name="Frelichowski J.E."/>
            <person name="Scheffler J.A."/>
            <person name="Scheffler B.E."/>
            <person name="Wendel J.F."/>
        </authorList>
    </citation>
    <scope>NUCLEOTIDE SEQUENCE [LARGE SCALE GENOMIC DNA]</scope>
    <source>
        <strain evidence="8">27</strain>
        <tissue evidence="8">Leaf</tissue>
    </source>
</reference>
<keyword evidence="5 6" id="KW-0472">Membrane</keyword>
<keyword evidence="3 6" id="KW-0812">Transmembrane</keyword>
<keyword evidence="4 6" id="KW-1133">Transmembrane helix</keyword>
<evidence type="ECO:0000256" key="2">
    <source>
        <dbReference type="ARBA" id="ARBA00022448"/>
    </source>
</evidence>
<evidence type="ECO:0000256" key="1">
    <source>
        <dbReference type="ARBA" id="ARBA00004141"/>
    </source>
</evidence>
<evidence type="ECO:0000256" key="5">
    <source>
        <dbReference type="ARBA" id="ARBA00023136"/>
    </source>
</evidence>
<feature type="transmembrane region" description="Helical" evidence="6">
    <location>
        <begin position="44"/>
        <end position="63"/>
    </location>
</feature>
<dbReference type="InterPro" id="IPR013525">
    <property type="entry name" value="ABC2_TM"/>
</dbReference>
<name>A0A7J8T3M9_GOSDV</name>
<dbReference type="EMBL" id="JABFAC010000013">
    <property type="protein sequence ID" value="MBA0632961.1"/>
    <property type="molecule type" value="Genomic_DNA"/>
</dbReference>
<dbReference type="GO" id="GO:0005886">
    <property type="term" value="C:plasma membrane"/>
    <property type="evidence" value="ECO:0007669"/>
    <property type="project" value="UniProtKB-ARBA"/>
</dbReference>
<comment type="subcellular location">
    <subcellularLocation>
        <location evidence="1">Membrane</location>
        <topology evidence="1">Multi-pass membrane protein</topology>
    </subcellularLocation>
</comment>
<evidence type="ECO:0000313" key="9">
    <source>
        <dbReference type="Proteomes" id="UP000593561"/>
    </source>
</evidence>
<feature type="domain" description="ABC-2 type transporter transmembrane" evidence="7">
    <location>
        <begin position="1"/>
        <end position="62"/>
    </location>
</feature>
<sequence length="123" mass="14322">MLFVSLTPEVTIAGALLSAFYPLLNLFSGFLIPQRQIPKWWTWLYYLMPTSWTLNCLLTSQFGDINDEVMVFGEAKTVASLLKNYFGFHHDRLHITAILLISYSLIFATLYAFFLSRLNFERR</sequence>
<dbReference type="Pfam" id="PF01061">
    <property type="entry name" value="ABC2_membrane"/>
    <property type="match status" value="1"/>
</dbReference>
<dbReference type="Proteomes" id="UP000593561">
    <property type="component" value="Unassembled WGS sequence"/>
</dbReference>
<dbReference type="PANTHER" id="PTHR19241">
    <property type="entry name" value="ATP-BINDING CASSETTE TRANSPORTER"/>
    <property type="match status" value="1"/>
</dbReference>
<proteinExistence type="predicted"/>
<dbReference type="GO" id="GO:0140359">
    <property type="term" value="F:ABC-type transporter activity"/>
    <property type="evidence" value="ECO:0007669"/>
    <property type="project" value="InterPro"/>
</dbReference>
<evidence type="ECO:0000313" key="8">
    <source>
        <dbReference type="EMBL" id="MBA0632961.1"/>
    </source>
</evidence>
<keyword evidence="2" id="KW-0813">Transport</keyword>
<dbReference type="AlphaFoldDB" id="A0A7J8T3M9"/>
<comment type="caution">
    <text evidence="8">The sequence shown here is derived from an EMBL/GenBank/DDBJ whole genome shotgun (WGS) entry which is preliminary data.</text>
</comment>
<evidence type="ECO:0000256" key="4">
    <source>
        <dbReference type="ARBA" id="ARBA00022989"/>
    </source>
</evidence>
<keyword evidence="9" id="KW-1185">Reference proteome</keyword>
<evidence type="ECO:0000259" key="7">
    <source>
        <dbReference type="Pfam" id="PF01061"/>
    </source>
</evidence>
<evidence type="ECO:0000256" key="3">
    <source>
        <dbReference type="ARBA" id="ARBA00022692"/>
    </source>
</evidence>
<protein>
    <recommendedName>
        <fullName evidence="7">ABC-2 type transporter transmembrane domain-containing protein</fullName>
    </recommendedName>
</protein>
<feature type="transmembrane region" description="Helical" evidence="6">
    <location>
        <begin position="93"/>
        <end position="114"/>
    </location>
</feature>
<gene>
    <name evidence="8" type="ORF">Godav_001621</name>
</gene>
<accession>A0A7J8T3M9</accession>
<feature type="transmembrane region" description="Helical" evidence="6">
    <location>
        <begin position="12"/>
        <end position="32"/>
    </location>
</feature>
<evidence type="ECO:0000256" key="6">
    <source>
        <dbReference type="SAM" id="Phobius"/>
    </source>
</evidence>
<organism evidence="8 9">
    <name type="scientific">Gossypium davidsonii</name>
    <name type="common">Davidson's cotton</name>
    <name type="synonym">Gossypium klotzschianum subsp. davidsonii</name>
    <dbReference type="NCBI Taxonomy" id="34287"/>
    <lineage>
        <taxon>Eukaryota</taxon>
        <taxon>Viridiplantae</taxon>
        <taxon>Streptophyta</taxon>
        <taxon>Embryophyta</taxon>
        <taxon>Tracheophyta</taxon>
        <taxon>Spermatophyta</taxon>
        <taxon>Magnoliopsida</taxon>
        <taxon>eudicotyledons</taxon>
        <taxon>Gunneridae</taxon>
        <taxon>Pentapetalae</taxon>
        <taxon>rosids</taxon>
        <taxon>malvids</taxon>
        <taxon>Malvales</taxon>
        <taxon>Malvaceae</taxon>
        <taxon>Malvoideae</taxon>
        <taxon>Gossypium</taxon>
    </lineage>
</organism>